<dbReference type="GO" id="GO:0003677">
    <property type="term" value="F:DNA binding"/>
    <property type="evidence" value="ECO:0007669"/>
    <property type="project" value="UniProtKB-KW"/>
</dbReference>
<dbReference type="Gene3D" id="1.20.120.530">
    <property type="entry name" value="GntR ligand-binding domain-like"/>
    <property type="match status" value="1"/>
</dbReference>
<keyword evidence="1" id="KW-0678">Repressor</keyword>
<dbReference type="PROSITE" id="PS50949">
    <property type="entry name" value="HTH_GNTR"/>
    <property type="match status" value="1"/>
</dbReference>
<evidence type="ECO:0000256" key="2">
    <source>
        <dbReference type="ARBA" id="ARBA00023015"/>
    </source>
</evidence>
<accession>A0A2I0CM67</accession>
<evidence type="ECO:0000256" key="3">
    <source>
        <dbReference type="ARBA" id="ARBA00023125"/>
    </source>
</evidence>
<dbReference type="SUPFAM" id="SSF48008">
    <property type="entry name" value="GntR ligand-binding domain-like"/>
    <property type="match status" value="1"/>
</dbReference>
<dbReference type="AlphaFoldDB" id="A0A2I0CM67"/>
<protein>
    <recommendedName>
        <fullName evidence="6">Pyruvate dehydrogenase complex repressor</fullName>
    </recommendedName>
</protein>
<name>A0A2I0CM67_9PSED</name>
<dbReference type="PANTHER" id="PTHR43537">
    <property type="entry name" value="TRANSCRIPTIONAL REGULATOR, GNTR FAMILY"/>
    <property type="match status" value="1"/>
</dbReference>
<evidence type="ECO:0000256" key="1">
    <source>
        <dbReference type="ARBA" id="ARBA00022491"/>
    </source>
</evidence>
<dbReference type="InterPro" id="IPR036388">
    <property type="entry name" value="WH-like_DNA-bd_sf"/>
</dbReference>
<comment type="caution">
    <text evidence="8">The sequence shown here is derived from an EMBL/GenBank/DDBJ whole genome shotgun (WGS) entry which is preliminary data.</text>
</comment>
<keyword evidence="2" id="KW-0805">Transcription regulation</keyword>
<dbReference type="SMART" id="SM00345">
    <property type="entry name" value="HTH_GNTR"/>
    <property type="match status" value="1"/>
</dbReference>
<evidence type="ECO:0000313" key="8">
    <source>
        <dbReference type="EMBL" id="PKF70203.1"/>
    </source>
</evidence>
<dbReference type="InterPro" id="IPR008920">
    <property type="entry name" value="TF_FadR/GntR_C"/>
</dbReference>
<evidence type="ECO:0000313" key="9">
    <source>
        <dbReference type="Proteomes" id="UP000242861"/>
    </source>
</evidence>
<organism evidence="8 9">
    <name type="scientific">Pseudomonas fluvialis</name>
    <dbReference type="NCBI Taxonomy" id="1793966"/>
    <lineage>
        <taxon>Bacteria</taxon>
        <taxon>Pseudomonadati</taxon>
        <taxon>Pseudomonadota</taxon>
        <taxon>Gammaproteobacteria</taxon>
        <taxon>Pseudomonadales</taxon>
        <taxon>Pseudomonadaceae</taxon>
        <taxon>Pseudomonas</taxon>
    </lineage>
</organism>
<dbReference type="Gene3D" id="1.10.10.10">
    <property type="entry name" value="Winged helix-like DNA-binding domain superfamily/Winged helix DNA-binding domain"/>
    <property type="match status" value="1"/>
</dbReference>
<keyword evidence="3" id="KW-0238">DNA-binding</keyword>
<evidence type="ECO:0000256" key="5">
    <source>
        <dbReference type="ARBA" id="ARBA00037357"/>
    </source>
</evidence>
<dbReference type="Pfam" id="PF07729">
    <property type="entry name" value="FCD"/>
    <property type="match status" value="1"/>
</dbReference>
<dbReference type="SMART" id="SM00895">
    <property type="entry name" value="FCD"/>
    <property type="match status" value="1"/>
</dbReference>
<proteinExistence type="predicted"/>
<comment type="function">
    <text evidence="5">Transcriptional repressor for the pyruvate dehydrogenase complex genes aceEF and lpd.</text>
</comment>
<dbReference type="Pfam" id="PF00392">
    <property type="entry name" value="GntR"/>
    <property type="match status" value="1"/>
</dbReference>
<dbReference type="SUPFAM" id="SSF46785">
    <property type="entry name" value="Winged helix' DNA-binding domain"/>
    <property type="match status" value="1"/>
</dbReference>
<evidence type="ECO:0000259" key="7">
    <source>
        <dbReference type="PROSITE" id="PS50949"/>
    </source>
</evidence>
<dbReference type="CDD" id="cd07377">
    <property type="entry name" value="WHTH_GntR"/>
    <property type="match status" value="1"/>
</dbReference>
<dbReference type="RefSeq" id="WP_101194229.1">
    <property type="nucleotide sequence ID" value="NZ_PIYS01000028.1"/>
</dbReference>
<dbReference type="InterPro" id="IPR036390">
    <property type="entry name" value="WH_DNA-bd_sf"/>
</dbReference>
<dbReference type="PANTHER" id="PTHR43537:SF34">
    <property type="entry name" value="PYRUVATE DEHYDROGENASE COMPLEX REPRESSOR"/>
    <property type="match status" value="1"/>
</dbReference>
<dbReference type="Proteomes" id="UP000242861">
    <property type="component" value="Unassembled WGS sequence"/>
</dbReference>
<dbReference type="PRINTS" id="PR00035">
    <property type="entry name" value="HTHGNTR"/>
</dbReference>
<reference evidence="9" key="1">
    <citation type="submission" date="2017-12" db="EMBL/GenBank/DDBJ databases">
        <authorList>
            <person name="Yu X.-Y."/>
        </authorList>
    </citation>
    <scope>NUCLEOTIDE SEQUENCE [LARGE SCALE GENOMIC DNA]</scope>
    <source>
        <strain evidence="9">ZYSR67-Z</strain>
    </source>
</reference>
<feature type="domain" description="HTH gntR-type" evidence="7">
    <location>
        <begin position="9"/>
        <end position="77"/>
    </location>
</feature>
<dbReference type="EMBL" id="PIYS01000028">
    <property type="protein sequence ID" value="PKF70203.1"/>
    <property type="molecule type" value="Genomic_DNA"/>
</dbReference>
<dbReference type="InterPro" id="IPR000524">
    <property type="entry name" value="Tscrpt_reg_HTH_GntR"/>
</dbReference>
<keyword evidence="4" id="KW-0804">Transcription</keyword>
<evidence type="ECO:0000256" key="6">
    <source>
        <dbReference type="ARBA" id="ARBA00039592"/>
    </source>
</evidence>
<dbReference type="GO" id="GO:0003700">
    <property type="term" value="F:DNA-binding transcription factor activity"/>
    <property type="evidence" value="ECO:0007669"/>
    <property type="project" value="InterPro"/>
</dbReference>
<sequence>MEVGLVQPRRLSDSIVTQLETLILEGSLKAGERLPAERVLAERFGVSRPSLREAIQKLVARGLLVSRQGGGNYVAESLGSTFSDPLLQLLENNAEAQRDLLEFRHTLEGACAYYAAQRATDVDRQRLEEAFARLQDCYSRPGKVSRAEEGAADASFHLAIAEASHNAVLLHTIRGLFDLLKRNVVTNIGGMYAQREETRDRLIEQHRALYEAIMEGRAEEARGLSNRHIDYVQEVLAEVQQQARREERAQRRQIGHKP</sequence>
<evidence type="ECO:0000256" key="4">
    <source>
        <dbReference type="ARBA" id="ARBA00023163"/>
    </source>
</evidence>
<dbReference type="InterPro" id="IPR011711">
    <property type="entry name" value="GntR_C"/>
</dbReference>
<gene>
    <name evidence="8" type="primary">pdhR</name>
    <name evidence="8" type="ORF">CW360_14740</name>
</gene>